<dbReference type="STRING" id="61395.A0A1Y1W6G7"/>
<evidence type="ECO:0000256" key="1">
    <source>
        <dbReference type="ARBA" id="ARBA00010541"/>
    </source>
</evidence>
<evidence type="ECO:0000256" key="2">
    <source>
        <dbReference type="SAM" id="MobiDB-lite"/>
    </source>
</evidence>
<feature type="region of interest" description="Disordered" evidence="2">
    <location>
        <begin position="1"/>
        <end position="23"/>
    </location>
</feature>
<dbReference type="InterPro" id="IPR036034">
    <property type="entry name" value="PDZ_sf"/>
</dbReference>
<evidence type="ECO:0000313" key="5">
    <source>
        <dbReference type="Proteomes" id="UP000193922"/>
    </source>
</evidence>
<protein>
    <recommendedName>
        <fullName evidence="3">PDZ domain-containing protein</fullName>
    </recommendedName>
</protein>
<dbReference type="Gene3D" id="2.30.42.10">
    <property type="match status" value="2"/>
</dbReference>
<dbReference type="Proteomes" id="UP000193922">
    <property type="component" value="Unassembled WGS sequence"/>
</dbReference>
<dbReference type="Pfam" id="PF13365">
    <property type="entry name" value="Trypsin_2"/>
    <property type="match status" value="1"/>
</dbReference>
<dbReference type="SUPFAM" id="SSF50156">
    <property type="entry name" value="PDZ domain-like"/>
    <property type="match status" value="2"/>
</dbReference>
<evidence type="ECO:0000313" key="4">
    <source>
        <dbReference type="EMBL" id="ORX68965.1"/>
    </source>
</evidence>
<dbReference type="Gene3D" id="2.40.10.120">
    <property type="match status" value="2"/>
</dbReference>
<dbReference type="SMART" id="SM00228">
    <property type="entry name" value="PDZ"/>
    <property type="match status" value="2"/>
</dbReference>
<feature type="domain" description="PDZ" evidence="3">
    <location>
        <begin position="243"/>
        <end position="306"/>
    </location>
</feature>
<comment type="caution">
    <text evidence="4">The sequence shown here is derived from an EMBL/GenBank/DDBJ whole genome shotgun (WGS) entry which is preliminary data.</text>
</comment>
<dbReference type="InterPro" id="IPR001940">
    <property type="entry name" value="Peptidase_S1C"/>
</dbReference>
<dbReference type="AlphaFoldDB" id="A0A1Y1W6G7"/>
<dbReference type="EMBL" id="MCFD01000008">
    <property type="protein sequence ID" value="ORX68965.1"/>
    <property type="molecule type" value="Genomic_DNA"/>
</dbReference>
<keyword evidence="5" id="KW-1185">Reference proteome</keyword>
<sequence>MTIDTINEHPHPHSSTTPAPTRSLGRTWEDVHAEVRNSIVAISIIRPFGFGAVGPTCSCATGFVVDSDQGIILSNRHVLEFGPGIHKATFDTNEFVYLQPVHYDPIHDFAFFRYDPAALKYTQPKAIRLFPAGARPGVPFQIIGNSAGEKMTVCAGTLSQINRNTPNVGDNRDSNTFYYQASTTSAGGSSGSPLLDINGAAIAIKAAKNVNDGGSFFLPLERVVYSLEYMRRGERAPRGTIQAVFVFETYQEVQRLGLAEQEIEESRLANPKSEGMIVVDKILHKGPAYGALEVGDIVISMDGKPICDFVGLESVLDANIGCTVDFVVWRKGRSVPVSVRVQDMYDVSPTQLLSLGHATLHDMSLMLANRYSLEVKGVYIATMSEEFLPATIFKEHRIIMSVNGIPTPDLTALLSIFRTIQVGQSMVIKAIGHINGNDHIITIATLPGDSGPFRVLTRDIESGFWSEERIEMCSGAIRGDLQDMGGSIPHLGFTDGHLVDGHSNLDRVWQSIVHITSSRDGSMDETCEGTVDGNGVVLDRSNGIVVCSAAVFTGSASNISITIRNTFQTAATIVYIHPLYPLIFLKYDPSDLGPAGNGLVSDLPVDSNYWGGEACLTVGQDVVLVGANKNGSPYFTKTHISDRYLYDGTKHCKKHYSPSHFNVDLVSLATARDSESMAGVLCSADGYALGLWIHLPLCGNRHNPDPLVGLDVSHLREITKALRSSNEYPDIVRTLNAKFAKVRLSTACKFGLTSRWVEKFAASPACGNCLFQVHQIDIKSAVKSPGVEVGDIILSIDGKLVSRIDDIATIYGKDAVDLVILRQGQEVAITVRTVPPHETNTRRVLRWSGLTIQEPYVSIYRYAHSVPSKCLIYGIAAGSPARWMKNWPAFITEVNDEKVEDMDDLVRIICRFKGSDSGFNAAVAAGTLGRSITSPPGCDVKFRLVDTKGIVYVYKFRTDDHYLQAWQRVRGNSVDAKWRWEAI</sequence>
<feature type="compositionally biased region" description="Low complexity" evidence="2">
    <location>
        <begin position="13"/>
        <end position="23"/>
    </location>
</feature>
<feature type="compositionally biased region" description="Basic and acidic residues" evidence="2">
    <location>
        <begin position="1"/>
        <end position="11"/>
    </location>
</feature>
<dbReference type="PANTHER" id="PTHR46366">
    <property type="entry name" value="PRO-APOPTOTIC SERINE PROTEASE NMA111"/>
    <property type="match status" value="1"/>
</dbReference>
<name>A0A1Y1W6G7_9FUNG</name>
<dbReference type="GO" id="GO:0004252">
    <property type="term" value="F:serine-type endopeptidase activity"/>
    <property type="evidence" value="ECO:0007669"/>
    <property type="project" value="InterPro"/>
</dbReference>
<dbReference type="InterPro" id="IPR025926">
    <property type="entry name" value="PDZ-like_dom"/>
</dbReference>
<dbReference type="PRINTS" id="PR00834">
    <property type="entry name" value="PROTEASES2C"/>
</dbReference>
<reference evidence="4 5" key="1">
    <citation type="submission" date="2016-07" db="EMBL/GenBank/DDBJ databases">
        <title>Pervasive Adenine N6-methylation of Active Genes in Fungi.</title>
        <authorList>
            <consortium name="DOE Joint Genome Institute"/>
            <person name="Mondo S.J."/>
            <person name="Dannebaum R.O."/>
            <person name="Kuo R.C."/>
            <person name="Labutti K."/>
            <person name="Haridas S."/>
            <person name="Kuo A."/>
            <person name="Salamov A."/>
            <person name="Ahrendt S.R."/>
            <person name="Lipzen A."/>
            <person name="Sullivan W."/>
            <person name="Andreopoulos W.B."/>
            <person name="Clum A."/>
            <person name="Lindquist E."/>
            <person name="Daum C."/>
            <person name="Ramamoorthy G.K."/>
            <person name="Gryganskyi A."/>
            <person name="Culley D."/>
            <person name="Magnuson J.K."/>
            <person name="James T.Y."/>
            <person name="O'Malley M.A."/>
            <person name="Stajich J.E."/>
            <person name="Spatafora J.W."/>
            <person name="Visel A."/>
            <person name="Grigoriev I.V."/>
        </authorList>
    </citation>
    <scope>NUCLEOTIDE SEQUENCE [LARGE SCALE GENOMIC DNA]</scope>
    <source>
        <strain evidence="4 5">ATCC 12442</strain>
    </source>
</reference>
<dbReference type="Pfam" id="PF12812">
    <property type="entry name" value="PDZ_1"/>
    <property type="match status" value="1"/>
</dbReference>
<evidence type="ECO:0000259" key="3">
    <source>
        <dbReference type="PROSITE" id="PS50106"/>
    </source>
</evidence>
<dbReference type="OrthoDB" id="4217619at2759"/>
<dbReference type="PANTHER" id="PTHR46366:SF1">
    <property type="entry name" value="PDZ DOMAIN-CONTAINING PROTEIN C1685.05"/>
    <property type="match status" value="1"/>
</dbReference>
<dbReference type="InterPro" id="IPR009003">
    <property type="entry name" value="Peptidase_S1_PA"/>
</dbReference>
<organism evidence="4 5">
    <name type="scientific">Linderina pennispora</name>
    <dbReference type="NCBI Taxonomy" id="61395"/>
    <lineage>
        <taxon>Eukaryota</taxon>
        <taxon>Fungi</taxon>
        <taxon>Fungi incertae sedis</taxon>
        <taxon>Zoopagomycota</taxon>
        <taxon>Kickxellomycotina</taxon>
        <taxon>Kickxellomycetes</taxon>
        <taxon>Kickxellales</taxon>
        <taxon>Kickxellaceae</taxon>
        <taxon>Linderina</taxon>
    </lineage>
</organism>
<dbReference type="InterPro" id="IPR001478">
    <property type="entry name" value="PDZ"/>
</dbReference>
<dbReference type="RefSeq" id="XP_040742697.1">
    <property type="nucleotide sequence ID" value="XM_040884965.1"/>
</dbReference>
<dbReference type="GO" id="GO:0006508">
    <property type="term" value="P:proteolysis"/>
    <property type="evidence" value="ECO:0007669"/>
    <property type="project" value="InterPro"/>
</dbReference>
<dbReference type="SUPFAM" id="SSF50494">
    <property type="entry name" value="Trypsin-like serine proteases"/>
    <property type="match status" value="2"/>
</dbReference>
<comment type="similarity">
    <text evidence="1">Belongs to the peptidase S1C family.</text>
</comment>
<gene>
    <name evidence="4" type="ORF">DL89DRAFT_235896</name>
</gene>
<dbReference type="PROSITE" id="PS50106">
    <property type="entry name" value="PDZ"/>
    <property type="match status" value="1"/>
</dbReference>
<proteinExistence type="inferred from homology"/>
<dbReference type="GeneID" id="63801613"/>
<accession>A0A1Y1W6G7</accession>